<organism evidence="3">
    <name type="scientific">viral metagenome</name>
    <dbReference type="NCBI Taxonomy" id="1070528"/>
    <lineage>
        <taxon>unclassified sequences</taxon>
        <taxon>metagenomes</taxon>
        <taxon>organismal metagenomes</taxon>
    </lineage>
</organism>
<feature type="coiled-coil region" evidence="1">
    <location>
        <begin position="324"/>
        <end position="351"/>
    </location>
</feature>
<evidence type="ECO:0000256" key="2">
    <source>
        <dbReference type="SAM" id="MobiDB-lite"/>
    </source>
</evidence>
<dbReference type="EMBL" id="MN739716">
    <property type="protein sequence ID" value="QHT22639.1"/>
    <property type="molecule type" value="Genomic_DNA"/>
</dbReference>
<sequence>MKKITLIFLNILNFSYADLRMASSPKKNFVVENGDNAIPFVKKSIAIYMEPSTFNYQGLKNQHENNYDNFLRSNIDNEQDNRNFEEEIGRDMLPFRTYEGETFGNPIITNIGKQTLIPLRWNNPHSSECEINIWIKSILGDNIVVPIKKPSCCGEGYQDNMISFTVPTDFTNLVTKIPGFTGCNIVGDCTLQIYAHSVEPRTYAIGSPILIPDSRVEIGTFIPTLNNSAILPSTIDPQLNIDYLNHEVCLSTISNSSNILSAVPRFARLVSDQFNHAYQNSNYSPYSGQQHESISKNLQAATILRMTAANGGELGKSIINRDNKKFIERLINNVNNVVEKYENTANRIFNKIKNDYKTEDKLGEQQLANCFRCSDTGSVNTNRIEQRTYIPSFEIPNQNLANQLRNDLNNDVINLIPYNSNSVQIYMGALKELSNQFQEAKLRGIIYQPAMIKKTITTMQDATNFLKVDVYGKKDKGVYASNIALRLKNENIIQITNSLPQNNSPTTPSPSYQYTTINNVPSSESSTLPPNPDDSQSHNFCGQTYETIDCNKPCYMGLDLECGDLETCYLMTTNKCGIPTSYP</sequence>
<reference evidence="3" key="1">
    <citation type="journal article" date="2020" name="Nature">
        <title>Giant virus diversity and host interactions through global metagenomics.</title>
        <authorList>
            <person name="Schulz F."/>
            <person name="Roux S."/>
            <person name="Paez-Espino D."/>
            <person name="Jungbluth S."/>
            <person name="Walsh D.A."/>
            <person name="Denef V.J."/>
            <person name="McMahon K.D."/>
            <person name="Konstantinidis K.T."/>
            <person name="Eloe-Fadrosh E.A."/>
            <person name="Kyrpides N.C."/>
            <person name="Woyke T."/>
        </authorList>
    </citation>
    <scope>NUCLEOTIDE SEQUENCE</scope>
    <source>
        <strain evidence="3">GVMAG-M-3300023179-111</strain>
    </source>
</reference>
<feature type="compositionally biased region" description="Polar residues" evidence="2">
    <location>
        <begin position="517"/>
        <end position="538"/>
    </location>
</feature>
<name>A0A6C0E2Y1_9ZZZZ</name>
<feature type="compositionally biased region" description="Low complexity" evidence="2">
    <location>
        <begin position="498"/>
        <end position="516"/>
    </location>
</feature>
<protein>
    <submittedName>
        <fullName evidence="3">Uncharacterized protein</fullName>
    </submittedName>
</protein>
<accession>A0A6C0E2Y1</accession>
<feature type="region of interest" description="Disordered" evidence="2">
    <location>
        <begin position="498"/>
        <end position="538"/>
    </location>
</feature>
<evidence type="ECO:0000313" key="3">
    <source>
        <dbReference type="EMBL" id="QHT22639.1"/>
    </source>
</evidence>
<dbReference type="AlphaFoldDB" id="A0A6C0E2Y1"/>
<evidence type="ECO:0000256" key="1">
    <source>
        <dbReference type="SAM" id="Coils"/>
    </source>
</evidence>
<proteinExistence type="predicted"/>
<keyword evidence="1" id="KW-0175">Coiled coil</keyword>